<dbReference type="Pfam" id="PF13635">
    <property type="entry name" value="DUF4143"/>
    <property type="match status" value="1"/>
</dbReference>
<dbReference type="PATRIC" id="fig|1423763.3.peg.748"/>
<dbReference type="InterPro" id="IPR025420">
    <property type="entry name" value="DUF4143"/>
</dbReference>
<feature type="domain" description="AAA" evidence="1">
    <location>
        <begin position="25"/>
        <end position="153"/>
    </location>
</feature>
<keyword evidence="4" id="KW-1185">Reference proteome</keyword>
<evidence type="ECO:0000259" key="2">
    <source>
        <dbReference type="Pfam" id="PF13635"/>
    </source>
</evidence>
<organism evidence="3 4">
    <name type="scientific">Lactobacillus kalixensis DSM 16043</name>
    <dbReference type="NCBI Taxonomy" id="1423763"/>
    <lineage>
        <taxon>Bacteria</taxon>
        <taxon>Bacillati</taxon>
        <taxon>Bacillota</taxon>
        <taxon>Bacilli</taxon>
        <taxon>Lactobacillales</taxon>
        <taxon>Lactobacillaceae</taxon>
        <taxon>Lactobacillus</taxon>
    </lineage>
</organism>
<dbReference type="InterPro" id="IPR041682">
    <property type="entry name" value="AAA_14"/>
</dbReference>
<feature type="domain" description="DUF4143" evidence="2">
    <location>
        <begin position="208"/>
        <end position="354"/>
    </location>
</feature>
<dbReference type="AlphaFoldDB" id="A0A0R1U8Q0"/>
<sequence>MILMFIIQRPTYLEFLKSWKDKSVIKVVSGVRRCGKSTLFFIFQDYLLKQGVPKENIIQINLETPDFLNYETSSQLYEYLKPKLKVSGMKYVFIDEVQHIKNFEKIADALNTLDDVDLYLTGSNGYFMSGELGTLLTGRYVELKMLPLSFKEYVEGYRELYPEDKLNLARMYNNYLRFSSFPFTVQLHNNAVQVREYLDGIYSSILYRDVQTRLGNSDRALLERIVHFIFDNIGNQLSIRKIADTISSDGMKVSPASVSKYLDAVVGSLMIYRVPRFDVHGRRLLRSEEKYYIADMGLRYFSLPTKKADSGHILENIVYLELLRRNYNVSVGKLKDGEIDFVAQKGDEIEYYQVSQTVLDLKTMERELKPFDQVDDHYPKFLLTLDEIGAGDNLNGVRQLNVLDWLMDE</sequence>
<dbReference type="PANTHER" id="PTHR33295:SF20">
    <property type="entry name" value="ATPASE"/>
    <property type="match status" value="1"/>
</dbReference>
<protein>
    <submittedName>
        <fullName evidence="3">ATPase</fullName>
    </submittedName>
</protein>
<dbReference type="Pfam" id="PF13173">
    <property type="entry name" value="AAA_14"/>
    <property type="match status" value="1"/>
</dbReference>
<dbReference type="Proteomes" id="UP000051036">
    <property type="component" value="Unassembled WGS sequence"/>
</dbReference>
<dbReference type="EMBL" id="AZFM01000020">
    <property type="protein sequence ID" value="KRL89639.1"/>
    <property type="molecule type" value="Genomic_DNA"/>
</dbReference>
<comment type="caution">
    <text evidence="3">The sequence shown here is derived from an EMBL/GenBank/DDBJ whole genome shotgun (WGS) entry which is preliminary data.</text>
</comment>
<dbReference type="InterPro" id="IPR027417">
    <property type="entry name" value="P-loop_NTPase"/>
</dbReference>
<gene>
    <name evidence="3" type="ORF">FC46_GL000742</name>
</gene>
<evidence type="ECO:0000313" key="3">
    <source>
        <dbReference type="EMBL" id="KRL89639.1"/>
    </source>
</evidence>
<dbReference type="SUPFAM" id="SSF52540">
    <property type="entry name" value="P-loop containing nucleoside triphosphate hydrolases"/>
    <property type="match status" value="1"/>
</dbReference>
<reference evidence="3 4" key="1">
    <citation type="journal article" date="2015" name="Genome Announc.">
        <title>Expanding the biotechnology potential of lactobacilli through comparative genomics of 213 strains and associated genera.</title>
        <authorList>
            <person name="Sun Z."/>
            <person name="Harris H.M."/>
            <person name="McCann A."/>
            <person name="Guo C."/>
            <person name="Argimon S."/>
            <person name="Zhang W."/>
            <person name="Yang X."/>
            <person name="Jeffery I.B."/>
            <person name="Cooney J.C."/>
            <person name="Kagawa T.F."/>
            <person name="Liu W."/>
            <person name="Song Y."/>
            <person name="Salvetti E."/>
            <person name="Wrobel A."/>
            <person name="Rasinkangas P."/>
            <person name="Parkhill J."/>
            <person name="Rea M.C."/>
            <person name="O'Sullivan O."/>
            <person name="Ritari J."/>
            <person name="Douillard F.P."/>
            <person name="Paul Ross R."/>
            <person name="Yang R."/>
            <person name="Briner A.E."/>
            <person name="Felis G.E."/>
            <person name="de Vos W.M."/>
            <person name="Barrangou R."/>
            <person name="Klaenhammer T.R."/>
            <person name="Caufield P.W."/>
            <person name="Cui Y."/>
            <person name="Zhang H."/>
            <person name="O'Toole P.W."/>
        </authorList>
    </citation>
    <scope>NUCLEOTIDE SEQUENCE [LARGE SCALE GENOMIC DNA]</scope>
    <source>
        <strain evidence="3 4">DSM 16043</strain>
    </source>
</reference>
<evidence type="ECO:0000313" key="4">
    <source>
        <dbReference type="Proteomes" id="UP000051036"/>
    </source>
</evidence>
<accession>A0A0R1U8Q0</accession>
<name>A0A0R1U8Q0_9LACO</name>
<dbReference type="PANTHER" id="PTHR33295">
    <property type="entry name" value="ATPASE"/>
    <property type="match status" value="1"/>
</dbReference>
<evidence type="ECO:0000259" key="1">
    <source>
        <dbReference type="Pfam" id="PF13173"/>
    </source>
</evidence>
<proteinExistence type="predicted"/>